<organism evidence="2 3">
    <name type="scientific">Pseudoluteimonas lycopersici</name>
    <dbReference type="NCBI Taxonomy" id="1324796"/>
    <lineage>
        <taxon>Bacteria</taxon>
        <taxon>Pseudomonadati</taxon>
        <taxon>Pseudomonadota</taxon>
        <taxon>Gammaproteobacteria</taxon>
        <taxon>Lysobacterales</taxon>
        <taxon>Lysobacteraceae</taxon>
        <taxon>Pseudoluteimonas</taxon>
    </lineage>
</organism>
<gene>
    <name evidence="2" type="ORF">FNZ56_09165</name>
</gene>
<dbReference type="RefSeq" id="WP_143879546.1">
    <property type="nucleotide sequence ID" value="NZ_BAABLZ010000001.1"/>
</dbReference>
<accession>A0A516V679</accession>
<dbReference type="Gene3D" id="3.30.70.100">
    <property type="match status" value="2"/>
</dbReference>
<sequence>MNMLRGVLPLLITLLAPPSANAVETPEPTVMEHHAHPVYELRQYTLHPRKRDTLIGLFEDHFIEPLERDGMQVPAHFRDLDNDDRFAWFRRFDDMESRGRALPAFYRQDPVWQQYRNDANATMIDSDNVLLLREAWPGSGFAAPVAPRPPIGATPRSKAVVVVTTYALVNPVDDAFIAFFRDTLAPRAQADGAQLRATFVSEESPNNFPPLPVRPEHVLVWVAAFADDAAYARYRERAASDPRWARDIAPTLQQRLIWPADVHRLRPAARSLLQD</sequence>
<keyword evidence="3" id="KW-1185">Reference proteome</keyword>
<dbReference type="OrthoDB" id="9809695at2"/>
<feature type="signal peptide" evidence="1">
    <location>
        <begin position="1"/>
        <end position="22"/>
    </location>
</feature>
<dbReference type="SUPFAM" id="SSF54909">
    <property type="entry name" value="Dimeric alpha+beta barrel"/>
    <property type="match status" value="2"/>
</dbReference>
<dbReference type="EMBL" id="CP041742">
    <property type="protein sequence ID" value="QDQ74035.1"/>
    <property type="molecule type" value="Genomic_DNA"/>
</dbReference>
<protein>
    <submittedName>
        <fullName evidence="2">NIPSNAP family containing protein</fullName>
    </submittedName>
</protein>
<evidence type="ECO:0000256" key="1">
    <source>
        <dbReference type="SAM" id="SignalP"/>
    </source>
</evidence>
<keyword evidence="1" id="KW-0732">Signal</keyword>
<feature type="chain" id="PRO_5021876288" evidence="1">
    <location>
        <begin position="23"/>
        <end position="275"/>
    </location>
</feature>
<dbReference type="InterPro" id="IPR011008">
    <property type="entry name" value="Dimeric_a/b-barrel"/>
</dbReference>
<dbReference type="AlphaFoldDB" id="A0A516V679"/>
<evidence type="ECO:0000313" key="3">
    <source>
        <dbReference type="Proteomes" id="UP000315891"/>
    </source>
</evidence>
<evidence type="ECO:0000313" key="2">
    <source>
        <dbReference type="EMBL" id="QDQ74035.1"/>
    </source>
</evidence>
<proteinExistence type="predicted"/>
<dbReference type="Proteomes" id="UP000315891">
    <property type="component" value="Chromosome"/>
</dbReference>
<name>A0A516V679_9GAMM</name>
<reference evidence="2 3" key="1">
    <citation type="submission" date="2019-07" db="EMBL/GenBank/DDBJ databases">
        <title>Lysobacter weifangensis sp. nov., isolated from bensulfuron-methyl contaminated farmland soil.</title>
        <authorList>
            <person name="Zhao H."/>
        </authorList>
    </citation>
    <scope>NUCLEOTIDE SEQUENCE [LARGE SCALE GENOMIC DNA]</scope>
    <source>
        <strain evidence="2 3">CC-Bw-6</strain>
    </source>
</reference>